<keyword evidence="1" id="KW-0732">Signal</keyword>
<keyword evidence="3" id="KW-1185">Reference proteome</keyword>
<dbReference type="AlphaFoldDB" id="A0AAJ0GPP4"/>
<gene>
    <name evidence="2" type="ORF">B0T15DRAFT_541257</name>
</gene>
<name>A0AAJ0GPP4_9PEZI</name>
<evidence type="ECO:0000256" key="1">
    <source>
        <dbReference type="SAM" id="SignalP"/>
    </source>
</evidence>
<reference evidence="2" key="2">
    <citation type="submission" date="2023-06" db="EMBL/GenBank/DDBJ databases">
        <authorList>
            <consortium name="Lawrence Berkeley National Laboratory"/>
            <person name="Mondo S.J."/>
            <person name="Hensen N."/>
            <person name="Bonometti L."/>
            <person name="Westerberg I."/>
            <person name="Brannstrom I.O."/>
            <person name="Guillou S."/>
            <person name="Cros-Aarteil S."/>
            <person name="Calhoun S."/>
            <person name="Haridas S."/>
            <person name="Kuo A."/>
            <person name="Pangilinan J."/>
            <person name="Riley R."/>
            <person name="Labutti K."/>
            <person name="Andreopoulos B."/>
            <person name="Lipzen A."/>
            <person name="Chen C."/>
            <person name="Yanf M."/>
            <person name="Daum C."/>
            <person name="Ng V."/>
            <person name="Clum A."/>
            <person name="Steindorff A."/>
            <person name="Ohm R."/>
            <person name="Martin F."/>
            <person name="Silar P."/>
            <person name="Natvig D."/>
            <person name="Lalanne C."/>
            <person name="Gautier V."/>
            <person name="Ament-Velasquez S.L."/>
            <person name="Kruys A."/>
            <person name="Hutchinson M.I."/>
            <person name="Powell A.J."/>
            <person name="Barry K."/>
            <person name="Miller A.N."/>
            <person name="Grigoriev I.V."/>
            <person name="Debuchy R."/>
            <person name="Gladieux P."/>
            <person name="Thoren M.H."/>
            <person name="Johannesson H."/>
        </authorList>
    </citation>
    <scope>NUCLEOTIDE SEQUENCE</scope>
    <source>
        <strain evidence="2">CBS 333.67</strain>
    </source>
</reference>
<dbReference type="GeneID" id="87888673"/>
<sequence>MLLLGLIPLLLCLPSLGFGTATTTSSTPIKPWEISHLSTFSPSGRPDSSPWAVVNLTISDPNDTSVSPATCVRQWNFGNETPYDKVIACSEVPGGKWTFVMLEADGADGVTPSPITNFGVRFELEKKKKKKDGGEKWVGDAKFVVGENMSGLCAASGFCSFGLKEELAPFAVRQVQVR</sequence>
<dbReference type="EMBL" id="JAUDZG010000006">
    <property type="protein sequence ID" value="KAK3303786.1"/>
    <property type="molecule type" value="Genomic_DNA"/>
</dbReference>
<reference evidence="2" key="1">
    <citation type="journal article" date="2023" name="Mol. Phylogenet. Evol.">
        <title>Genome-scale phylogeny and comparative genomics of the fungal order Sordariales.</title>
        <authorList>
            <person name="Hensen N."/>
            <person name="Bonometti L."/>
            <person name="Westerberg I."/>
            <person name="Brannstrom I.O."/>
            <person name="Guillou S."/>
            <person name="Cros-Aarteil S."/>
            <person name="Calhoun S."/>
            <person name="Haridas S."/>
            <person name="Kuo A."/>
            <person name="Mondo S."/>
            <person name="Pangilinan J."/>
            <person name="Riley R."/>
            <person name="LaButti K."/>
            <person name="Andreopoulos B."/>
            <person name="Lipzen A."/>
            <person name="Chen C."/>
            <person name="Yan M."/>
            <person name="Daum C."/>
            <person name="Ng V."/>
            <person name="Clum A."/>
            <person name="Steindorff A."/>
            <person name="Ohm R.A."/>
            <person name="Martin F."/>
            <person name="Silar P."/>
            <person name="Natvig D.O."/>
            <person name="Lalanne C."/>
            <person name="Gautier V."/>
            <person name="Ament-Velasquez S.L."/>
            <person name="Kruys A."/>
            <person name="Hutchinson M.I."/>
            <person name="Powell A.J."/>
            <person name="Barry K."/>
            <person name="Miller A.N."/>
            <person name="Grigoriev I.V."/>
            <person name="Debuchy R."/>
            <person name="Gladieux P."/>
            <person name="Hiltunen Thoren M."/>
            <person name="Johannesson H."/>
        </authorList>
    </citation>
    <scope>NUCLEOTIDE SEQUENCE</scope>
    <source>
        <strain evidence="2">CBS 333.67</strain>
    </source>
</reference>
<dbReference type="RefSeq" id="XP_062719566.1">
    <property type="nucleotide sequence ID" value="XM_062869844.1"/>
</dbReference>
<evidence type="ECO:0000313" key="3">
    <source>
        <dbReference type="Proteomes" id="UP001273166"/>
    </source>
</evidence>
<evidence type="ECO:0000313" key="2">
    <source>
        <dbReference type="EMBL" id="KAK3303786.1"/>
    </source>
</evidence>
<comment type="caution">
    <text evidence="2">The sequence shown here is derived from an EMBL/GenBank/DDBJ whole genome shotgun (WGS) entry which is preliminary data.</text>
</comment>
<organism evidence="2 3">
    <name type="scientific">Chaetomium strumarium</name>
    <dbReference type="NCBI Taxonomy" id="1170767"/>
    <lineage>
        <taxon>Eukaryota</taxon>
        <taxon>Fungi</taxon>
        <taxon>Dikarya</taxon>
        <taxon>Ascomycota</taxon>
        <taxon>Pezizomycotina</taxon>
        <taxon>Sordariomycetes</taxon>
        <taxon>Sordariomycetidae</taxon>
        <taxon>Sordariales</taxon>
        <taxon>Chaetomiaceae</taxon>
        <taxon>Chaetomium</taxon>
    </lineage>
</organism>
<accession>A0AAJ0GPP4</accession>
<protein>
    <submittedName>
        <fullName evidence="2">Uncharacterized protein</fullName>
    </submittedName>
</protein>
<feature type="chain" id="PRO_5042598875" evidence="1">
    <location>
        <begin position="18"/>
        <end position="178"/>
    </location>
</feature>
<proteinExistence type="predicted"/>
<feature type="signal peptide" evidence="1">
    <location>
        <begin position="1"/>
        <end position="17"/>
    </location>
</feature>
<dbReference type="Proteomes" id="UP001273166">
    <property type="component" value="Unassembled WGS sequence"/>
</dbReference>